<dbReference type="Gene3D" id="3.40.50.300">
    <property type="entry name" value="P-loop containing nucleotide triphosphate hydrolases"/>
    <property type="match status" value="1"/>
</dbReference>
<feature type="domain" description="ABC transporter" evidence="3">
    <location>
        <begin position="5"/>
        <end position="230"/>
    </location>
</feature>
<evidence type="ECO:0000259" key="3">
    <source>
        <dbReference type="PROSITE" id="PS50893"/>
    </source>
</evidence>
<dbReference type="RefSeq" id="WP_244747714.1">
    <property type="nucleotide sequence ID" value="NZ_CP095071.1"/>
</dbReference>
<dbReference type="EMBL" id="CP095071">
    <property type="protein sequence ID" value="UOQ87276.1"/>
    <property type="molecule type" value="Genomic_DNA"/>
</dbReference>
<dbReference type="PROSITE" id="PS50893">
    <property type="entry name" value="ABC_TRANSPORTER_2"/>
    <property type="match status" value="1"/>
</dbReference>
<dbReference type="SMART" id="SM00382">
    <property type="entry name" value="AAA"/>
    <property type="match status" value="1"/>
</dbReference>
<keyword evidence="2 4" id="KW-0067">ATP-binding</keyword>
<dbReference type="InterPro" id="IPR003593">
    <property type="entry name" value="AAA+_ATPase"/>
</dbReference>
<evidence type="ECO:0000256" key="1">
    <source>
        <dbReference type="ARBA" id="ARBA00022741"/>
    </source>
</evidence>
<dbReference type="InterPro" id="IPR003439">
    <property type="entry name" value="ABC_transporter-like_ATP-bd"/>
</dbReference>
<accession>A0ABY4GST7</accession>
<sequence length="291" mass="32942">MVDRITAKQVTVQLQDNTVLDNISFDLDGKKIYGLLGRNGAGKTTLLSVLAAFRKASGGEMLVDGEPVFENADLMEQVIFIRDEKWDDETDKVKDYLKGTALFRPNFDKDYAKYLMKRFKLPESQTISNLSKGMQSALQAVIGLASRAPVTIFDEVYLGMDAPAREIFYEEVLQDFIEHPRIMILSTHLISEMEQLFEEVIILDDGEVLLHEEADELRNRGVTVTGPKEQVMQFAAEKQVLHEQELGNTKSVSLYGSMSDEEIAEAKRLHLDLHTITLQQLFIHLTKEDGE</sequence>
<reference evidence="4 5" key="1">
    <citation type="submission" date="2022-04" db="EMBL/GenBank/DDBJ databases">
        <title>Gracilibacillus sp. isolated from saltern.</title>
        <authorList>
            <person name="Won M."/>
            <person name="Lee C.-M."/>
            <person name="Woen H.-Y."/>
            <person name="Kwon S.-W."/>
        </authorList>
    </citation>
    <scope>NUCLEOTIDE SEQUENCE [LARGE SCALE GENOMIC DNA]</scope>
    <source>
        <strain evidence="4 5">SSPM10-3</strain>
    </source>
</reference>
<keyword evidence="1" id="KW-0547">Nucleotide-binding</keyword>
<gene>
    <name evidence="4" type="ORF">MUN87_10490</name>
</gene>
<dbReference type="PANTHER" id="PTHR43158">
    <property type="entry name" value="SKFA PEPTIDE EXPORT ATP-BINDING PROTEIN SKFE"/>
    <property type="match status" value="1"/>
</dbReference>
<dbReference type="InterPro" id="IPR027417">
    <property type="entry name" value="P-loop_NTPase"/>
</dbReference>
<evidence type="ECO:0000313" key="5">
    <source>
        <dbReference type="Proteomes" id="UP000831537"/>
    </source>
</evidence>
<dbReference type="SUPFAM" id="SSF52540">
    <property type="entry name" value="P-loop containing nucleoside triphosphate hydrolases"/>
    <property type="match status" value="1"/>
</dbReference>
<evidence type="ECO:0000256" key="2">
    <source>
        <dbReference type="ARBA" id="ARBA00022840"/>
    </source>
</evidence>
<dbReference type="PANTHER" id="PTHR43158:SF5">
    <property type="entry name" value="ABC TRANSPORTER, ATP-BINDING PROTEIN"/>
    <property type="match status" value="1"/>
</dbReference>
<organism evidence="4 5">
    <name type="scientific">Gracilibacillus salinarum</name>
    <dbReference type="NCBI Taxonomy" id="2932255"/>
    <lineage>
        <taxon>Bacteria</taxon>
        <taxon>Bacillati</taxon>
        <taxon>Bacillota</taxon>
        <taxon>Bacilli</taxon>
        <taxon>Bacillales</taxon>
        <taxon>Bacillaceae</taxon>
        <taxon>Gracilibacillus</taxon>
    </lineage>
</organism>
<dbReference type="GO" id="GO:0005524">
    <property type="term" value="F:ATP binding"/>
    <property type="evidence" value="ECO:0007669"/>
    <property type="project" value="UniProtKB-KW"/>
</dbReference>
<evidence type="ECO:0000313" key="4">
    <source>
        <dbReference type="EMBL" id="UOQ87276.1"/>
    </source>
</evidence>
<dbReference type="Proteomes" id="UP000831537">
    <property type="component" value="Chromosome"/>
</dbReference>
<proteinExistence type="predicted"/>
<protein>
    <submittedName>
        <fullName evidence="4">ABC transporter ATP-binding protein</fullName>
    </submittedName>
</protein>
<keyword evidence="5" id="KW-1185">Reference proteome</keyword>
<dbReference type="Pfam" id="PF00005">
    <property type="entry name" value="ABC_tran"/>
    <property type="match status" value="1"/>
</dbReference>
<name>A0ABY4GST7_9BACI</name>